<reference evidence="2" key="2">
    <citation type="submission" date="2016-03" db="EMBL/GenBank/DDBJ databases">
        <authorList>
            <person name="Ploux O."/>
        </authorList>
    </citation>
    <scope>NUCLEOTIDE SEQUENCE</scope>
    <source>
        <strain evidence="2">NBRC 105008</strain>
    </source>
</reference>
<protein>
    <submittedName>
        <fullName evidence="2">Uncharacterized protein</fullName>
    </submittedName>
</protein>
<dbReference type="RefSeq" id="WP_066326018.1">
    <property type="nucleotide sequence ID" value="NZ_BJVF01000006.1"/>
</dbReference>
<evidence type="ECO:0000313" key="3">
    <source>
        <dbReference type="EMBL" id="SDJ80690.1"/>
    </source>
</evidence>
<evidence type="ECO:0000313" key="2">
    <source>
        <dbReference type="EMBL" id="OCB72709.1"/>
    </source>
</evidence>
<evidence type="ECO:0000313" key="5">
    <source>
        <dbReference type="Proteomes" id="UP000182367"/>
    </source>
</evidence>
<dbReference type="Proteomes" id="UP000321579">
    <property type="component" value="Unassembled WGS sequence"/>
</dbReference>
<reference evidence="1 6" key="4">
    <citation type="submission" date="2019-07" db="EMBL/GenBank/DDBJ databases">
        <title>Whole genome shotgun sequence of Flavobacterium glycines NBRC 105008.</title>
        <authorList>
            <person name="Hosoyama A."/>
            <person name="Uohara A."/>
            <person name="Ohji S."/>
            <person name="Ichikawa N."/>
        </authorList>
    </citation>
    <scope>NUCLEOTIDE SEQUENCE [LARGE SCALE GENOMIC DNA]</scope>
    <source>
        <strain evidence="1 6">NBRC 105008</strain>
    </source>
</reference>
<reference evidence="3 5" key="3">
    <citation type="submission" date="2016-10" db="EMBL/GenBank/DDBJ databases">
        <authorList>
            <person name="Varghese N."/>
            <person name="Submissions S."/>
        </authorList>
    </citation>
    <scope>NUCLEOTIDE SEQUENCE [LARGE SCALE GENOMIC DNA]</scope>
    <source>
        <strain evidence="3 5">Gm-149</strain>
    </source>
</reference>
<comment type="caution">
    <text evidence="2">The sequence shown here is derived from an EMBL/GenBank/DDBJ whole genome shotgun (WGS) entry which is preliminary data.</text>
</comment>
<sequence length="75" mass="8186">MAQGQDKFGNPQVVVGLKDKSGSGYPKGFIEIGGSLFKITTSPSNKEGVHEWVTLTKMQKNRNRGFGGNNQKRGF</sequence>
<dbReference type="AlphaFoldDB" id="A0A1B9DSN3"/>
<evidence type="ECO:0000313" key="4">
    <source>
        <dbReference type="Proteomes" id="UP000093226"/>
    </source>
</evidence>
<organism evidence="2 4">
    <name type="scientific">Flavobacterium glycines</name>
    <dbReference type="NCBI Taxonomy" id="551990"/>
    <lineage>
        <taxon>Bacteria</taxon>
        <taxon>Pseudomonadati</taxon>
        <taxon>Bacteroidota</taxon>
        <taxon>Flavobacteriia</taxon>
        <taxon>Flavobacteriales</taxon>
        <taxon>Flavobacteriaceae</taxon>
        <taxon>Flavobacterium</taxon>
    </lineage>
</organism>
<dbReference type="Proteomes" id="UP000093226">
    <property type="component" value="Unassembled WGS sequence"/>
</dbReference>
<evidence type="ECO:0000313" key="1">
    <source>
        <dbReference type="EMBL" id="GEL11814.1"/>
    </source>
</evidence>
<dbReference type="Proteomes" id="UP000182367">
    <property type="component" value="Unassembled WGS sequence"/>
</dbReference>
<reference evidence="4" key="1">
    <citation type="submission" date="2016-03" db="EMBL/GenBank/DDBJ databases">
        <title>Draft genome sequence of Paenibacillus glacialis DSM 22343.</title>
        <authorList>
            <person name="Shin S.-K."/>
            <person name="Yi H."/>
        </authorList>
    </citation>
    <scope>NUCLEOTIDE SEQUENCE [LARGE SCALE GENOMIC DNA]</scope>
    <source>
        <strain evidence="4">NBRC 105008</strain>
    </source>
</reference>
<dbReference type="EMBL" id="LVEO01000012">
    <property type="protein sequence ID" value="OCB72709.1"/>
    <property type="molecule type" value="Genomic_DNA"/>
</dbReference>
<dbReference type="OrthoDB" id="1368785at2"/>
<accession>A0A1B9DSN3</accession>
<evidence type="ECO:0000313" key="6">
    <source>
        <dbReference type="Proteomes" id="UP000321579"/>
    </source>
</evidence>
<keyword evidence="5" id="KW-1185">Reference proteome</keyword>
<dbReference type="STRING" id="551990.SAMN05192550_2810"/>
<dbReference type="EMBL" id="FNEO01000007">
    <property type="protein sequence ID" value="SDJ80690.1"/>
    <property type="molecule type" value="Genomic_DNA"/>
</dbReference>
<gene>
    <name evidence="2" type="ORF">FBGL_05135</name>
    <name evidence="1" type="ORF">FGL01_25530</name>
    <name evidence="3" type="ORF">SAMN05192550_2810</name>
</gene>
<dbReference type="EMBL" id="BJVF01000006">
    <property type="protein sequence ID" value="GEL11814.1"/>
    <property type="molecule type" value="Genomic_DNA"/>
</dbReference>
<proteinExistence type="predicted"/>
<name>A0A1B9DSN3_9FLAO</name>